<sequence>MAETKEKCIFCRIANGGDDTTRILDDRDNLVIFKDIRPATDHHYLVVPKSHMEDAKHLSSKDIPLVEKLVSHGQEFLEEQGADVSDVRMGFHWPPFHTVSHLHLHVISPQREMGWIAKRHFQTRLVVVQNPRLGHEATQGTWLIQLS</sequence>
<evidence type="ECO:0000256" key="2">
    <source>
        <dbReference type="ARBA" id="ARBA00022801"/>
    </source>
</evidence>
<dbReference type="GO" id="GO:0000166">
    <property type="term" value="F:nucleotide binding"/>
    <property type="evidence" value="ECO:0007669"/>
    <property type="project" value="UniProtKB-KW"/>
</dbReference>
<dbReference type="Pfam" id="PF11969">
    <property type="entry name" value="DcpS_C"/>
    <property type="match status" value="1"/>
</dbReference>
<dbReference type="InterPro" id="IPR011146">
    <property type="entry name" value="HIT-like"/>
</dbReference>
<evidence type="ECO:0000256" key="3">
    <source>
        <dbReference type="ARBA" id="ARBA00024472"/>
    </source>
</evidence>
<dbReference type="Gene3D" id="3.30.428.10">
    <property type="entry name" value="HIT-like"/>
    <property type="match status" value="1"/>
</dbReference>
<dbReference type="PANTHER" id="PTHR12486">
    <property type="entry name" value="APRATAXIN-RELATED"/>
    <property type="match status" value="1"/>
</dbReference>
<evidence type="ECO:0000256" key="1">
    <source>
        <dbReference type="ARBA" id="ARBA00022741"/>
    </source>
</evidence>
<dbReference type="GO" id="GO:0016787">
    <property type="term" value="F:hydrolase activity"/>
    <property type="evidence" value="ECO:0007669"/>
    <property type="project" value="UniProtKB-KW"/>
</dbReference>
<feature type="domain" description="HIT" evidence="8">
    <location>
        <begin position="9"/>
        <end position="118"/>
    </location>
</feature>
<keyword evidence="1" id="KW-0547">Nucleotide-binding</keyword>
<dbReference type="PROSITE" id="PS51084">
    <property type="entry name" value="HIT_2"/>
    <property type="match status" value="1"/>
</dbReference>
<evidence type="ECO:0000256" key="6">
    <source>
        <dbReference type="ARBA" id="ARBA00042361"/>
    </source>
</evidence>
<evidence type="ECO:0000256" key="7">
    <source>
        <dbReference type="PROSITE-ProRule" id="PRU00464"/>
    </source>
</evidence>
<dbReference type="PANTHER" id="PTHR12486:SF5">
    <property type="entry name" value="ADENOSINE 5'-MONOPHOSPHORAMIDASE HINT3"/>
    <property type="match status" value="1"/>
</dbReference>
<dbReference type="SUPFAM" id="SSF54197">
    <property type="entry name" value="HIT-like"/>
    <property type="match status" value="1"/>
</dbReference>
<dbReference type="EMBL" id="JACVVK020000369">
    <property type="protein sequence ID" value="KAK7476699.1"/>
    <property type="molecule type" value="Genomic_DNA"/>
</dbReference>
<proteinExistence type="inferred from homology"/>
<reference evidence="9 10" key="1">
    <citation type="journal article" date="2023" name="Sci. Data">
        <title>Genome assembly of the Korean intertidal mud-creeper Batillaria attramentaria.</title>
        <authorList>
            <person name="Patra A.K."/>
            <person name="Ho P.T."/>
            <person name="Jun S."/>
            <person name="Lee S.J."/>
            <person name="Kim Y."/>
            <person name="Won Y.J."/>
        </authorList>
    </citation>
    <scope>NUCLEOTIDE SEQUENCE [LARGE SCALE GENOMIC DNA]</scope>
    <source>
        <strain evidence="9">Wonlab-2016</strain>
    </source>
</reference>
<dbReference type="Proteomes" id="UP001519460">
    <property type="component" value="Unassembled WGS sequence"/>
</dbReference>
<keyword evidence="10" id="KW-1185">Reference proteome</keyword>
<accession>A0ABD0JPA6</accession>
<gene>
    <name evidence="9" type="ORF">BaRGS_00032097</name>
</gene>
<comment type="caution">
    <text evidence="9">The sequence shown here is derived from an EMBL/GenBank/DDBJ whole genome shotgun (WGS) entry which is preliminary data.</text>
</comment>
<name>A0ABD0JPA6_9CAEN</name>
<organism evidence="9 10">
    <name type="scientific">Batillaria attramentaria</name>
    <dbReference type="NCBI Taxonomy" id="370345"/>
    <lineage>
        <taxon>Eukaryota</taxon>
        <taxon>Metazoa</taxon>
        <taxon>Spiralia</taxon>
        <taxon>Lophotrochozoa</taxon>
        <taxon>Mollusca</taxon>
        <taxon>Gastropoda</taxon>
        <taxon>Caenogastropoda</taxon>
        <taxon>Sorbeoconcha</taxon>
        <taxon>Cerithioidea</taxon>
        <taxon>Batillariidae</taxon>
        <taxon>Batillaria</taxon>
    </lineage>
</organism>
<dbReference type="InterPro" id="IPR036265">
    <property type="entry name" value="HIT-like_sf"/>
</dbReference>
<evidence type="ECO:0000259" key="8">
    <source>
        <dbReference type="PROSITE" id="PS51084"/>
    </source>
</evidence>
<keyword evidence="2" id="KW-0378">Hydrolase</keyword>
<feature type="short sequence motif" description="Histidine triad motif" evidence="7">
    <location>
        <begin position="101"/>
        <end position="105"/>
    </location>
</feature>
<evidence type="ECO:0000256" key="4">
    <source>
        <dbReference type="ARBA" id="ARBA00025764"/>
    </source>
</evidence>
<evidence type="ECO:0000313" key="10">
    <source>
        <dbReference type="Proteomes" id="UP001519460"/>
    </source>
</evidence>
<dbReference type="AlphaFoldDB" id="A0ABD0JPA6"/>
<evidence type="ECO:0000256" key="5">
    <source>
        <dbReference type="ARBA" id="ARBA00039802"/>
    </source>
</evidence>
<comment type="similarity">
    <text evidence="4">Belongs to the HINT family.</text>
</comment>
<evidence type="ECO:0000313" key="9">
    <source>
        <dbReference type="EMBL" id="KAK7476699.1"/>
    </source>
</evidence>
<comment type="catalytic activity">
    <reaction evidence="3">
        <text>adenosine 5'-phosphoramidate + H2O = NH4(+) + AMP</text>
        <dbReference type="Rhea" id="RHEA:67916"/>
        <dbReference type="ChEBI" id="CHEBI:15377"/>
        <dbReference type="ChEBI" id="CHEBI:28938"/>
        <dbReference type="ChEBI" id="CHEBI:57890"/>
        <dbReference type="ChEBI" id="CHEBI:456215"/>
    </reaction>
</comment>
<protein>
    <recommendedName>
        <fullName evidence="5">Adenosine 5'-monophosphoramidase HINT3</fullName>
    </recommendedName>
    <alternativeName>
        <fullName evidence="6">Histidine triad nucleotide-binding protein 3</fullName>
    </alternativeName>
</protein>